<comment type="caution">
    <text evidence="2">The sequence shown here is derived from an EMBL/GenBank/DDBJ whole genome shotgun (WGS) entry which is preliminary data.</text>
</comment>
<proteinExistence type="predicted"/>
<evidence type="ECO:0000313" key="3">
    <source>
        <dbReference type="Proteomes" id="UP001500460"/>
    </source>
</evidence>
<sequence length="133" mass="13977">MAERRRTGEHHSRTAGTRWSAVPARSAACTEKAAATPPAVRAAAGRKPVTSQTEVCCARDRSSGGQSCWRIERCVVPAAAADVQDADRPAREFGDGPAFDQVVTEPAPRAVGVVGVRRAHGVEAGHRSHPSSV</sequence>
<accession>A0ABN3JC90</accession>
<feature type="compositionally biased region" description="Low complexity" evidence="1">
    <location>
        <begin position="33"/>
        <end position="43"/>
    </location>
</feature>
<evidence type="ECO:0008006" key="4">
    <source>
        <dbReference type="Google" id="ProtNLM"/>
    </source>
</evidence>
<gene>
    <name evidence="2" type="ORF">GCM10010421_09830</name>
</gene>
<evidence type="ECO:0000256" key="1">
    <source>
        <dbReference type="SAM" id="MobiDB-lite"/>
    </source>
</evidence>
<dbReference type="EMBL" id="BAAATK010000004">
    <property type="protein sequence ID" value="GAA2425212.1"/>
    <property type="molecule type" value="Genomic_DNA"/>
</dbReference>
<keyword evidence="3" id="KW-1185">Reference proteome</keyword>
<feature type="region of interest" description="Disordered" evidence="1">
    <location>
        <begin position="1"/>
        <end position="52"/>
    </location>
</feature>
<protein>
    <recommendedName>
        <fullName evidence="4">Secreted protein</fullName>
    </recommendedName>
</protein>
<evidence type="ECO:0000313" key="2">
    <source>
        <dbReference type="EMBL" id="GAA2425212.1"/>
    </source>
</evidence>
<organism evidence="2 3">
    <name type="scientific">Streptomyces glaucus</name>
    <dbReference type="NCBI Taxonomy" id="284029"/>
    <lineage>
        <taxon>Bacteria</taxon>
        <taxon>Bacillati</taxon>
        <taxon>Actinomycetota</taxon>
        <taxon>Actinomycetes</taxon>
        <taxon>Kitasatosporales</taxon>
        <taxon>Streptomycetaceae</taxon>
        <taxon>Streptomyces</taxon>
    </lineage>
</organism>
<feature type="compositionally biased region" description="Basic and acidic residues" evidence="1">
    <location>
        <begin position="1"/>
        <end position="12"/>
    </location>
</feature>
<reference evidence="2 3" key="1">
    <citation type="journal article" date="2019" name="Int. J. Syst. Evol. Microbiol.">
        <title>The Global Catalogue of Microorganisms (GCM) 10K type strain sequencing project: providing services to taxonomists for standard genome sequencing and annotation.</title>
        <authorList>
            <consortium name="The Broad Institute Genomics Platform"/>
            <consortium name="The Broad Institute Genome Sequencing Center for Infectious Disease"/>
            <person name="Wu L."/>
            <person name="Ma J."/>
        </authorList>
    </citation>
    <scope>NUCLEOTIDE SEQUENCE [LARGE SCALE GENOMIC DNA]</scope>
    <source>
        <strain evidence="2 3">JCM 6922</strain>
    </source>
</reference>
<dbReference type="Proteomes" id="UP001500460">
    <property type="component" value="Unassembled WGS sequence"/>
</dbReference>
<name>A0ABN3JC90_9ACTN</name>